<evidence type="ECO:0000313" key="2">
    <source>
        <dbReference type="Proteomes" id="UP000192527"/>
    </source>
</evidence>
<dbReference type="KEGG" id="hmn:HM131_08710"/>
<proteinExistence type="predicted"/>
<dbReference type="EMBL" id="CP020772">
    <property type="protein sequence ID" value="ARI76915.1"/>
    <property type="molecule type" value="Genomic_DNA"/>
</dbReference>
<dbReference type="Proteomes" id="UP000192527">
    <property type="component" value="Chromosome"/>
</dbReference>
<evidence type="ECO:0000313" key="1">
    <source>
        <dbReference type="EMBL" id="ARI76915.1"/>
    </source>
</evidence>
<organism evidence="1 2">
    <name type="scientific">Halobacillus mangrovi</name>
    <dbReference type="NCBI Taxonomy" id="402384"/>
    <lineage>
        <taxon>Bacteria</taxon>
        <taxon>Bacillati</taxon>
        <taxon>Bacillota</taxon>
        <taxon>Bacilli</taxon>
        <taxon>Bacillales</taxon>
        <taxon>Bacillaceae</taxon>
        <taxon>Halobacillus</taxon>
    </lineage>
</organism>
<gene>
    <name evidence="1" type="ORF">HM131_08710</name>
</gene>
<dbReference type="AlphaFoldDB" id="A0A1W5ZUG2"/>
<protein>
    <submittedName>
        <fullName evidence="1">Uncharacterized protein</fullName>
    </submittedName>
</protein>
<sequence>MLTFFKEDKSARALSAGLTACLHQQMLGEYPINILLRQMIRGEQVLKPEDWEQLFNRHKKERNFLN</sequence>
<name>A0A1W5ZUG2_9BACI</name>
<reference evidence="1 2" key="1">
    <citation type="submission" date="2017-04" db="EMBL/GenBank/DDBJ databases">
        <title>The whole genome sequencing and assembly of Halobacillus mangrovi strain.</title>
        <authorList>
            <person name="Lee S.-J."/>
            <person name="Park M.-K."/>
            <person name="Kim J.-Y."/>
            <person name="Lee Y.-J."/>
            <person name="Yi H."/>
            <person name="Bahn Y.-S."/>
            <person name="Kim J.F."/>
            <person name="Lee D.-W."/>
        </authorList>
    </citation>
    <scope>NUCLEOTIDE SEQUENCE [LARGE SCALE GENOMIC DNA]</scope>
    <source>
        <strain evidence="1 2">KTB 131</strain>
    </source>
</reference>
<keyword evidence="2" id="KW-1185">Reference proteome</keyword>
<accession>A0A1W5ZUG2</accession>